<proteinExistence type="predicted"/>
<feature type="signal peptide" evidence="2">
    <location>
        <begin position="1"/>
        <end position="23"/>
    </location>
</feature>
<dbReference type="AlphaFoldDB" id="A0A518BRM1"/>
<keyword evidence="4" id="KW-1185">Reference proteome</keyword>
<gene>
    <name evidence="3" type="ORF">Pla133_47260</name>
</gene>
<dbReference type="Proteomes" id="UP000316921">
    <property type="component" value="Chromosome"/>
</dbReference>
<feature type="region of interest" description="Disordered" evidence="1">
    <location>
        <begin position="98"/>
        <end position="121"/>
    </location>
</feature>
<dbReference type="Pfam" id="PF24251">
    <property type="entry name" value="DUF7453"/>
    <property type="match status" value="1"/>
</dbReference>
<evidence type="ECO:0000313" key="3">
    <source>
        <dbReference type="EMBL" id="QDU69606.1"/>
    </source>
</evidence>
<dbReference type="KEGG" id="pbap:Pla133_47260"/>
<evidence type="ECO:0000256" key="1">
    <source>
        <dbReference type="SAM" id="MobiDB-lite"/>
    </source>
</evidence>
<dbReference type="RefSeq" id="WP_145069657.1">
    <property type="nucleotide sequence ID" value="NZ_CP036287.1"/>
</dbReference>
<accession>A0A518BRM1</accession>
<feature type="chain" id="PRO_5021832327" evidence="2">
    <location>
        <begin position="24"/>
        <end position="672"/>
    </location>
</feature>
<name>A0A518BRM1_9BACT</name>
<sequence length="672" mass="68257" precursor="true">MSSYTRPLLAAALVACAPAAALSQTLLQDQAVHLAVETATVPGLAAGETFSSLDSAVVDDSGKVLFRGRFAGGSATSTTDRALFYGDSPQSLTLILRSGDPEPSGTIPGATLNSTSAGLSSSQRISGNGTILFASPLNDGGVTIDTTNDSALFLGTPGNFQVLAREGDPAPGTVGATYKQSFSSLSHQTSGLNDNGIAFFKASLQGGDVVTGVNENAWFIGTPGNVSIVAREGDPVGAGQLIDRVSPAFISQINVSDLMLFDVSYVIGSGPVPVADSNDRALLLYIPGGGNVELIREGDPSPYSSVEYTEPLGFNWNISTSGNAFNAQGEALLNAGLNGGPGDSALVKVSLLGDVGIMRVGDPVPGVPGAVFTGFNNSTLALGQNGTVAFQGIFSGPGIDDFNDTGMFTGQPGAIELIAREGDVAPGTGGLTWRSLNGISHYMNNFGQIAFAPSVTADPLLGPVTSGQWHWDPTDGLRIVYLADGSLLDLGGGVVESPTSGGGVQFGNGGGRPLSMQDDGSVTLRMNYTNGQGSISKVRARRLAAAPTEVSVAAGGTHTLQLSAGSKRAGQLYFVLGSASGTAPGLPLDGLVLPLNFDAFLNYTLTSANVAPFSNTFGTLDDLGRAAATVTVPAGATSLAGVGLDFAYLTIGLSPLPFVSTVSNATHLDLVP</sequence>
<evidence type="ECO:0000256" key="2">
    <source>
        <dbReference type="SAM" id="SignalP"/>
    </source>
</evidence>
<dbReference type="EMBL" id="CP036287">
    <property type="protein sequence ID" value="QDU69606.1"/>
    <property type="molecule type" value="Genomic_DNA"/>
</dbReference>
<dbReference type="NCBIfam" id="TIGR05002">
    <property type="entry name" value="NxxGxxAF_repeat"/>
    <property type="match status" value="3"/>
</dbReference>
<organism evidence="3 4">
    <name type="scientific">Engelhardtia mirabilis</name>
    <dbReference type="NCBI Taxonomy" id="2528011"/>
    <lineage>
        <taxon>Bacteria</taxon>
        <taxon>Pseudomonadati</taxon>
        <taxon>Planctomycetota</taxon>
        <taxon>Planctomycetia</taxon>
        <taxon>Planctomycetia incertae sedis</taxon>
        <taxon>Engelhardtia</taxon>
    </lineage>
</organism>
<protein>
    <submittedName>
        <fullName evidence="3">Uncharacterized protein</fullName>
    </submittedName>
</protein>
<dbReference type="InterPro" id="IPR055876">
    <property type="entry name" value="DUF7453"/>
</dbReference>
<evidence type="ECO:0000313" key="4">
    <source>
        <dbReference type="Proteomes" id="UP000316921"/>
    </source>
</evidence>
<feature type="compositionally biased region" description="Polar residues" evidence="1">
    <location>
        <begin position="111"/>
        <end position="121"/>
    </location>
</feature>
<keyword evidence="2" id="KW-0732">Signal</keyword>
<reference evidence="3 4" key="1">
    <citation type="submission" date="2019-02" db="EMBL/GenBank/DDBJ databases">
        <title>Deep-cultivation of Planctomycetes and their phenomic and genomic characterization uncovers novel biology.</title>
        <authorList>
            <person name="Wiegand S."/>
            <person name="Jogler M."/>
            <person name="Boedeker C."/>
            <person name="Pinto D."/>
            <person name="Vollmers J."/>
            <person name="Rivas-Marin E."/>
            <person name="Kohn T."/>
            <person name="Peeters S.H."/>
            <person name="Heuer A."/>
            <person name="Rast P."/>
            <person name="Oberbeckmann S."/>
            <person name="Bunk B."/>
            <person name="Jeske O."/>
            <person name="Meyerdierks A."/>
            <person name="Storesund J.E."/>
            <person name="Kallscheuer N."/>
            <person name="Luecker S."/>
            <person name="Lage O.M."/>
            <person name="Pohl T."/>
            <person name="Merkel B.J."/>
            <person name="Hornburger P."/>
            <person name="Mueller R.-W."/>
            <person name="Bruemmer F."/>
            <person name="Labrenz M."/>
            <person name="Spormann A.M."/>
            <person name="Op den Camp H."/>
            <person name="Overmann J."/>
            <person name="Amann R."/>
            <person name="Jetten M.S.M."/>
            <person name="Mascher T."/>
            <person name="Medema M.H."/>
            <person name="Devos D.P."/>
            <person name="Kaster A.-K."/>
            <person name="Ovreas L."/>
            <person name="Rohde M."/>
            <person name="Galperin M.Y."/>
            <person name="Jogler C."/>
        </authorList>
    </citation>
    <scope>NUCLEOTIDE SEQUENCE [LARGE SCALE GENOMIC DNA]</scope>
    <source>
        <strain evidence="3 4">Pla133</strain>
    </source>
</reference>